<feature type="chain" id="PRO_5025056986" evidence="2">
    <location>
        <begin position="26"/>
        <end position="135"/>
    </location>
</feature>
<accession>A0A655AIN9</accession>
<name>A0A655AIN9_MYCTX</name>
<evidence type="ECO:0000256" key="1">
    <source>
        <dbReference type="SAM" id="MobiDB-lite"/>
    </source>
</evidence>
<gene>
    <name evidence="3" type="ORF">ERS027646_03468</name>
</gene>
<dbReference type="AlphaFoldDB" id="A0A655AIN9"/>
<evidence type="ECO:0000313" key="3">
    <source>
        <dbReference type="EMBL" id="CKT38700.1"/>
    </source>
</evidence>
<organism evidence="3 4">
    <name type="scientific">Mycobacterium tuberculosis</name>
    <dbReference type="NCBI Taxonomy" id="1773"/>
    <lineage>
        <taxon>Bacteria</taxon>
        <taxon>Bacillati</taxon>
        <taxon>Actinomycetota</taxon>
        <taxon>Actinomycetes</taxon>
        <taxon>Mycobacteriales</taxon>
        <taxon>Mycobacteriaceae</taxon>
        <taxon>Mycobacterium</taxon>
        <taxon>Mycobacterium tuberculosis complex</taxon>
    </lineage>
</organism>
<reference evidence="3 4" key="1">
    <citation type="submission" date="2015-03" db="EMBL/GenBank/DDBJ databases">
        <authorList>
            <consortium name="Pathogen Informatics"/>
        </authorList>
    </citation>
    <scope>NUCLEOTIDE SEQUENCE [LARGE SCALE GENOMIC DNA]</scope>
    <source>
        <strain evidence="3 4">Bir 172</strain>
    </source>
</reference>
<evidence type="ECO:0000313" key="4">
    <source>
        <dbReference type="Proteomes" id="UP000048948"/>
    </source>
</evidence>
<proteinExistence type="predicted"/>
<feature type="region of interest" description="Disordered" evidence="1">
    <location>
        <begin position="47"/>
        <end position="135"/>
    </location>
</feature>
<dbReference type="Proteomes" id="UP000048948">
    <property type="component" value="Unassembled WGS sequence"/>
</dbReference>
<feature type="signal peptide" evidence="2">
    <location>
        <begin position="1"/>
        <end position="25"/>
    </location>
</feature>
<evidence type="ECO:0000256" key="2">
    <source>
        <dbReference type="SAM" id="SignalP"/>
    </source>
</evidence>
<dbReference type="EMBL" id="CNGE01000820">
    <property type="protein sequence ID" value="CKT38700.1"/>
    <property type="molecule type" value="Genomic_DNA"/>
</dbReference>
<keyword evidence="2" id="KW-0732">Signal</keyword>
<feature type="compositionally biased region" description="Low complexity" evidence="1">
    <location>
        <begin position="48"/>
        <end position="86"/>
    </location>
</feature>
<protein>
    <submittedName>
        <fullName evidence="3">Uncharacterized protein</fullName>
    </submittedName>
</protein>
<sequence length="135" mass="13414">MAALIAANITVARVASISIIMSAQACLTAWKEPIGRSNCVRRPAYCTARSRQASAPPSISAANSTRATSSTRSISSGVPAVSGSAGDPASRSVATGRVMSNEGNGVTVTPGASAATTCRTIDPSATAGTTNRSAT</sequence>
<feature type="compositionally biased region" description="Polar residues" evidence="1">
    <location>
        <begin position="126"/>
        <end position="135"/>
    </location>
</feature>